<dbReference type="EMBL" id="OZ021737">
    <property type="protein sequence ID" value="CAK9317479.1"/>
    <property type="molecule type" value="Genomic_DNA"/>
</dbReference>
<protein>
    <submittedName>
        <fullName evidence="1">Uncharacterized protein</fullName>
    </submittedName>
</protein>
<evidence type="ECO:0000313" key="1">
    <source>
        <dbReference type="EMBL" id="CAK9317479.1"/>
    </source>
</evidence>
<keyword evidence="2" id="KW-1185">Reference proteome</keyword>
<accession>A0ABP0YAJ3</accession>
<proteinExistence type="predicted"/>
<organism evidence="1 2">
    <name type="scientific">Citrullus colocynthis</name>
    <name type="common">colocynth</name>
    <dbReference type="NCBI Taxonomy" id="252529"/>
    <lineage>
        <taxon>Eukaryota</taxon>
        <taxon>Viridiplantae</taxon>
        <taxon>Streptophyta</taxon>
        <taxon>Embryophyta</taxon>
        <taxon>Tracheophyta</taxon>
        <taxon>Spermatophyta</taxon>
        <taxon>Magnoliopsida</taxon>
        <taxon>eudicotyledons</taxon>
        <taxon>Gunneridae</taxon>
        <taxon>Pentapetalae</taxon>
        <taxon>rosids</taxon>
        <taxon>fabids</taxon>
        <taxon>Cucurbitales</taxon>
        <taxon>Cucurbitaceae</taxon>
        <taxon>Benincaseae</taxon>
        <taxon>Citrullus</taxon>
    </lineage>
</organism>
<evidence type="ECO:0000313" key="2">
    <source>
        <dbReference type="Proteomes" id="UP001642487"/>
    </source>
</evidence>
<sequence length="118" mass="13498">MISKLLISFIALQLPHLDPPVSHCRTPTPITSLRISHSFFCRVAFSLSSSFLYLSSHSVFSSFFLPFFLPQPPSIPPPSSRSEGFRFRSRVFSLQCCSVDCLLRIEFERKQGVYWGFC</sequence>
<name>A0ABP0YAJ3_9ROSI</name>
<dbReference type="Proteomes" id="UP001642487">
    <property type="component" value="Chromosome 3"/>
</dbReference>
<reference evidence="1 2" key="1">
    <citation type="submission" date="2024-03" db="EMBL/GenBank/DDBJ databases">
        <authorList>
            <person name="Gkanogiannis A."/>
            <person name="Becerra Lopez-Lavalle L."/>
        </authorList>
    </citation>
    <scope>NUCLEOTIDE SEQUENCE [LARGE SCALE GENOMIC DNA]</scope>
</reference>
<gene>
    <name evidence="1" type="ORF">CITCOLO1_LOCUS9384</name>
</gene>